<feature type="binding site" evidence="15">
    <location>
        <position position="233"/>
    </location>
    <ligand>
        <name>Zn(2+)</name>
        <dbReference type="ChEBI" id="CHEBI:29105"/>
    </ligand>
</feature>
<feature type="binding site" evidence="15">
    <location>
        <position position="236"/>
    </location>
    <ligand>
        <name>Zn(2+)</name>
        <dbReference type="ChEBI" id="CHEBI:29105"/>
    </ligand>
</feature>
<dbReference type="GO" id="GO:0010468">
    <property type="term" value="P:regulation of gene expression"/>
    <property type="evidence" value="ECO:0007669"/>
    <property type="project" value="UniProtKB-ARBA"/>
</dbReference>
<dbReference type="GO" id="GO:0140861">
    <property type="term" value="P:DNA repair-dependent chromatin remodeling"/>
    <property type="evidence" value="ECO:0007669"/>
    <property type="project" value="UniProtKB-ARBA"/>
</dbReference>
<evidence type="ECO:0000256" key="4">
    <source>
        <dbReference type="ARBA" id="ARBA00022679"/>
    </source>
</evidence>
<dbReference type="GO" id="GO:0097372">
    <property type="term" value="F:histone H3K18 deacetylase activity, NAD-dependent"/>
    <property type="evidence" value="ECO:0007669"/>
    <property type="project" value="TreeGrafter"/>
</dbReference>
<keyword evidence="4" id="KW-0808">Transferase</keyword>
<evidence type="ECO:0000256" key="15">
    <source>
        <dbReference type="PROSITE-ProRule" id="PRU00236"/>
    </source>
</evidence>
<feature type="coiled-coil region" evidence="16">
    <location>
        <begin position="66"/>
        <end position="96"/>
    </location>
</feature>
<protein>
    <recommendedName>
        <fullName evidence="2">protein acetyllysine N-acetyltransferase</fullName>
        <ecNumber evidence="2">2.3.1.286</ecNumber>
    </recommendedName>
    <alternativeName>
        <fullName evidence="10">Regulatory protein SIR2 homolog 7</fullName>
    </alternativeName>
    <alternativeName>
        <fullName evidence="9">SIR2-like protein 7</fullName>
    </alternativeName>
</protein>
<name>A0AAW2I9U2_9NEOP</name>
<evidence type="ECO:0000256" key="17">
    <source>
        <dbReference type="SAM" id="MobiDB-lite"/>
    </source>
</evidence>
<evidence type="ECO:0000256" key="7">
    <source>
        <dbReference type="ARBA" id="ARBA00023027"/>
    </source>
</evidence>
<dbReference type="InterPro" id="IPR029035">
    <property type="entry name" value="DHS-like_NAD/FAD-binding_dom"/>
</dbReference>
<comment type="catalytic activity">
    <reaction evidence="11">
        <text>N(6)-decanoyl-L-lysyl-[protein] + NAD(+) + H2O = 2''-O-decanoyl-ADP-D-ribose + nicotinamide + L-lysyl-[protein]</text>
        <dbReference type="Rhea" id="RHEA:70631"/>
        <dbReference type="Rhea" id="RHEA-COMP:9752"/>
        <dbReference type="Rhea" id="RHEA-COMP:17932"/>
        <dbReference type="ChEBI" id="CHEBI:15377"/>
        <dbReference type="ChEBI" id="CHEBI:17154"/>
        <dbReference type="ChEBI" id="CHEBI:29969"/>
        <dbReference type="ChEBI" id="CHEBI:57540"/>
        <dbReference type="ChEBI" id="CHEBI:143222"/>
        <dbReference type="ChEBI" id="CHEBI:189688"/>
    </reaction>
    <physiologicalReaction direction="left-to-right" evidence="11">
        <dbReference type="Rhea" id="RHEA:70632"/>
    </physiologicalReaction>
</comment>
<dbReference type="GO" id="GO:0070403">
    <property type="term" value="F:NAD+ binding"/>
    <property type="evidence" value="ECO:0007669"/>
    <property type="project" value="InterPro"/>
</dbReference>
<dbReference type="GO" id="GO:0005634">
    <property type="term" value="C:nucleus"/>
    <property type="evidence" value="ECO:0007669"/>
    <property type="project" value="TreeGrafter"/>
</dbReference>
<evidence type="ECO:0000256" key="9">
    <source>
        <dbReference type="ARBA" id="ARBA00041832"/>
    </source>
</evidence>
<dbReference type="GO" id="GO:0000785">
    <property type="term" value="C:chromatin"/>
    <property type="evidence" value="ECO:0007669"/>
    <property type="project" value="TreeGrafter"/>
</dbReference>
<dbReference type="InterPro" id="IPR003000">
    <property type="entry name" value="Sirtuin"/>
</dbReference>
<evidence type="ECO:0000256" key="13">
    <source>
        <dbReference type="ARBA" id="ARBA00051399"/>
    </source>
</evidence>
<comment type="catalytic activity">
    <reaction evidence="12">
        <text>N(6)-succinyl-L-lysyl-[protein] + NAD(+) + H2O = 2''-O-succinyl-ADP-D-ribose + nicotinamide + L-lysyl-[protein]</text>
        <dbReference type="Rhea" id="RHEA:47668"/>
        <dbReference type="Rhea" id="RHEA-COMP:9752"/>
        <dbReference type="Rhea" id="RHEA-COMP:11877"/>
        <dbReference type="ChEBI" id="CHEBI:15377"/>
        <dbReference type="ChEBI" id="CHEBI:17154"/>
        <dbReference type="ChEBI" id="CHEBI:29969"/>
        <dbReference type="ChEBI" id="CHEBI:57540"/>
        <dbReference type="ChEBI" id="CHEBI:87830"/>
        <dbReference type="ChEBI" id="CHEBI:87832"/>
    </reaction>
    <physiologicalReaction direction="left-to-right" evidence="12">
        <dbReference type="Rhea" id="RHEA:47669"/>
    </physiologicalReaction>
</comment>
<evidence type="ECO:0000256" key="6">
    <source>
        <dbReference type="ARBA" id="ARBA00022833"/>
    </source>
</evidence>
<feature type="region of interest" description="Disordered" evidence="17">
    <location>
        <begin position="528"/>
        <end position="558"/>
    </location>
</feature>
<evidence type="ECO:0000256" key="1">
    <source>
        <dbReference type="ARBA" id="ARBA00001947"/>
    </source>
</evidence>
<feature type="domain" description="Deacetylase sirtuin-type" evidence="18">
    <location>
        <begin position="90"/>
        <end position="344"/>
    </location>
</feature>
<comment type="catalytic activity">
    <reaction evidence="13">
        <text>N(6)-propanoyl-L-lysyl-[protein] + NAD(+) + H2O = 3''-O-propanoyl-ADP-D-ribose + nicotinamide + L-lysyl-[protein]</text>
        <dbReference type="Rhea" id="RHEA:23500"/>
        <dbReference type="Rhea" id="RHEA-COMP:9752"/>
        <dbReference type="Rhea" id="RHEA-COMP:13758"/>
        <dbReference type="ChEBI" id="CHEBI:15377"/>
        <dbReference type="ChEBI" id="CHEBI:17154"/>
        <dbReference type="ChEBI" id="CHEBI:29969"/>
        <dbReference type="ChEBI" id="CHEBI:57540"/>
        <dbReference type="ChEBI" id="CHEBI:138019"/>
        <dbReference type="ChEBI" id="CHEBI:145015"/>
    </reaction>
    <physiologicalReaction direction="left-to-right" evidence="13">
        <dbReference type="Rhea" id="RHEA:23501"/>
    </physiologicalReaction>
</comment>
<feature type="binding site" evidence="15">
    <location>
        <position position="206"/>
    </location>
    <ligand>
        <name>Zn(2+)</name>
        <dbReference type="ChEBI" id="CHEBI:29105"/>
    </ligand>
</feature>
<gene>
    <name evidence="19" type="ORF">PYX00_000393</name>
</gene>
<evidence type="ECO:0000256" key="10">
    <source>
        <dbReference type="ARBA" id="ARBA00043038"/>
    </source>
</evidence>
<reference evidence="19" key="1">
    <citation type="journal article" date="2024" name="Gigascience">
        <title>Chromosome-level genome of the poultry shaft louse Menopon gallinae provides insight into the host-switching and adaptive evolution of parasitic lice.</title>
        <authorList>
            <person name="Xu Y."/>
            <person name="Ma L."/>
            <person name="Liu S."/>
            <person name="Liang Y."/>
            <person name="Liu Q."/>
            <person name="He Z."/>
            <person name="Tian L."/>
            <person name="Duan Y."/>
            <person name="Cai W."/>
            <person name="Li H."/>
            <person name="Song F."/>
        </authorList>
    </citation>
    <scope>NUCLEOTIDE SEQUENCE</scope>
    <source>
        <strain evidence="19">Cailab_2023a</strain>
    </source>
</reference>
<dbReference type="PANTHER" id="PTHR11085">
    <property type="entry name" value="NAD-DEPENDENT PROTEIN DEACYLASE SIRTUIN-5, MITOCHONDRIAL-RELATED"/>
    <property type="match status" value="1"/>
</dbReference>
<dbReference type="EC" id="2.3.1.286" evidence="2"/>
<evidence type="ECO:0000256" key="2">
    <source>
        <dbReference type="ARBA" id="ARBA00012928"/>
    </source>
</evidence>
<dbReference type="PANTHER" id="PTHR11085:SF1">
    <property type="entry name" value="NAD-DEPENDENT PROTEIN DEACETYLASE SIRTUIN-7"/>
    <property type="match status" value="1"/>
</dbReference>
<dbReference type="AlphaFoldDB" id="A0AAW2I9U2"/>
<evidence type="ECO:0000256" key="16">
    <source>
        <dbReference type="SAM" id="Coils"/>
    </source>
</evidence>
<dbReference type="Pfam" id="PF02146">
    <property type="entry name" value="SIR2"/>
    <property type="match status" value="1"/>
</dbReference>
<evidence type="ECO:0000259" key="18">
    <source>
        <dbReference type="PROSITE" id="PS50305"/>
    </source>
</evidence>
<evidence type="ECO:0000313" key="19">
    <source>
        <dbReference type="EMBL" id="KAL0278623.1"/>
    </source>
</evidence>
<evidence type="ECO:0000256" key="12">
    <source>
        <dbReference type="ARBA" id="ARBA00051105"/>
    </source>
</evidence>
<dbReference type="InterPro" id="IPR026590">
    <property type="entry name" value="Ssirtuin_cat_dom"/>
</dbReference>
<dbReference type="GO" id="GO:0046872">
    <property type="term" value="F:metal ion binding"/>
    <property type="evidence" value="ECO:0007669"/>
    <property type="project" value="UniProtKB-KW"/>
</dbReference>
<comment type="caution">
    <text evidence="19">The sequence shown here is derived from an EMBL/GenBank/DDBJ whole genome shotgun (WGS) entry which is preliminary data.</text>
</comment>
<feature type="active site" description="Proton acceptor" evidence="15">
    <location>
        <position position="195"/>
    </location>
</feature>
<evidence type="ECO:0000256" key="3">
    <source>
        <dbReference type="ARBA" id="ARBA00022553"/>
    </source>
</evidence>
<keyword evidence="3" id="KW-0597">Phosphoprotein</keyword>
<dbReference type="FunFam" id="3.40.50.1220:FF:000038">
    <property type="entry name" value="NAD-dependent protein deacetylase sirtuin-6 isoform X2"/>
    <property type="match status" value="1"/>
</dbReference>
<evidence type="ECO:0000256" key="14">
    <source>
        <dbReference type="ARBA" id="ARBA00052763"/>
    </source>
</evidence>
<evidence type="ECO:0000256" key="8">
    <source>
        <dbReference type="ARBA" id="ARBA00038170"/>
    </source>
</evidence>
<feature type="compositionally biased region" description="Polar residues" evidence="17">
    <location>
        <begin position="617"/>
        <end position="626"/>
    </location>
</feature>
<evidence type="ECO:0000256" key="5">
    <source>
        <dbReference type="ARBA" id="ARBA00022723"/>
    </source>
</evidence>
<dbReference type="SUPFAM" id="SSF52467">
    <property type="entry name" value="DHS-like NAD/FAD-binding domain"/>
    <property type="match status" value="1"/>
</dbReference>
<evidence type="ECO:0000256" key="11">
    <source>
        <dbReference type="ARBA" id="ARBA00050237"/>
    </source>
</evidence>
<feature type="compositionally biased region" description="Acidic residues" evidence="17">
    <location>
        <begin position="595"/>
        <end position="606"/>
    </location>
</feature>
<comment type="cofactor">
    <cofactor evidence="1">
        <name>Zn(2+)</name>
        <dbReference type="ChEBI" id="CHEBI:29105"/>
    </cofactor>
</comment>
<keyword evidence="5 15" id="KW-0479">Metal-binding</keyword>
<dbReference type="Gene3D" id="2.20.28.200">
    <property type="match status" value="1"/>
</dbReference>
<sequence length="645" mass="73368">MSEVNNGSCTERHLSRLRSKRANIVSLSAQKERNLSIKKISRILRKDEAKRTKEENDLLSNYSEIVKEAAIRLQKREKLKERLKEVEDVESVIDEKCKQLAEALSKAEYLVVYTGAGISTSARIPDYRGASGIWTLLQQGKDIGSHDLTQAEPTYTHMALSQLYLHGKLKHVVSQNCDGLHLRSGLPKRALSEVHGNMYIEVCRSCRPIVEYLRLFDVTEYTARYSHKTMRRCYKCNNPLVDSIVHFGERGNLPWPLNWKGACKAAEKADVILCMGSSLKVLKRYPWLWSMDKPPVRRPHLYIVNLQWTPKDYQAVIKINGKCDNVMKKVMKYMSISVPRYSKKLDPIFMHATVLCKEEEHTTNRPLLTLNLTESDDGEAVVKTEPDLPCVEEKKIKTEVDFLEELVTVSGNGIKEELILITVKSSEEIGDCCVSYKRKQVHDENCVNFIDENLDIPVIMHDDLSASEKFLSPVVKAEPDSQKSTSSSNNLNVNITVHCSTSDGTEIKTETNKRTVESADEVSPVKKIKCEEESPTDRTSGKLAKKCEKNNSRSVNKKSSCSFCSEHYLSTTCLFYVKMEPVFKGNDPPCVCCDDSEEDDDEEGEEKESKRKETDSTPDTKINNIQKVVNPGWYGKGCRKRFRRK</sequence>
<proteinExistence type="inferred from homology"/>
<dbReference type="GO" id="GO:0035861">
    <property type="term" value="C:site of double-strand break"/>
    <property type="evidence" value="ECO:0007669"/>
    <property type="project" value="UniProtKB-ARBA"/>
</dbReference>
<organism evidence="19">
    <name type="scientific">Menopon gallinae</name>
    <name type="common">poultry shaft louse</name>
    <dbReference type="NCBI Taxonomy" id="328185"/>
    <lineage>
        <taxon>Eukaryota</taxon>
        <taxon>Metazoa</taxon>
        <taxon>Ecdysozoa</taxon>
        <taxon>Arthropoda</taxon>
        <taxon>Hexapoda</taxon>
        <taxon>Insecta</taxon>
        <taxon>Pterygota</taxon>
        <taxon>Neoptera</taxon>
        <taxon>Paraneoptera</taxon>
        <taxon>Psocodea</taxon>
        <taxon>Troctomorpha</taxon>
        <taxon>Phthiraptera</taxon>
        <taxon>Amblycera</taxon>
        <taxon>Menoponidae</taxon>
        <taxon>Menopon</taxon>
    </lineage>
</organism>
<comment type="catalytic activity">
    <reaction evidence="14">
        <text>N(6)-glutaryl-L-lysyl-[protein] + NAD(+) + H2O = 2''-O-glutaryl-ADP-D-ribose + nicotinamide + L-lysyl-[protein]</text>
        <dbReference type="Rhea" id="RHEA:47664"/>
        <dbReference type="Rhea" id="RHEA-COMP:9752"/>
        <dbReference type="Rhea" id="RHEA-COMP:11875"/>
        <dbReference type="ChEBI" id="CHEBI:15377"/>
        <dbReference type="ChEBI" id="CHEBI:17154"/>
        <dbReference type="ChEBI" id="CHEBI:29969"/>
        <dbReference type="ChEBI" id="CHEBI:57540"/>
        <dbReference type="ChEBI" id="CHEBI:87828"/>
        <dbReference type="ChEBI" id="CHEBI:87829"/>
    </reaction>
    <physiologicalReaction direction="left-to-right" evidence="14">
        <dbReference type="Rhea" id="RHEA:47665"/>
    </physiologicalReaction>
</comment>
<dbReference type="PROSITE" id="PS50305">
    <property type="entry name" value="SIRTUIN"/>
    <property type="match status" value="1"/>
</dbReference>
<accession>A0AAW2I9U2</accession>
<keyword evidence="16" id="KW-0175">Coiled coil</keyword>
<dbReference type="Gene3D" id="3.40.50.1220">
    <property type="entry name" value="TPP-binding domain"/>
    <property type="match status" value="1"/>
</dbReference>
<feature type="binding site" evidence="15">
    <location>
        <position position="203"/>
    </location>
    <ligand>
        <name>Zn(2+)</name>
        <dbReference type="ChEBI" id="CHEBI:29105"/>
    </ligand>
</feature>
<feature type="compositionally biased region" description="Basic and acidic residues" evidence="17">
    <location>
        <begin position="528"/>
        <end position="551"/>
    </location>
</feature>
<comment type="similarity">
    <text evidence="8">Belongs to the sirtuin family. Class IV subfamily.</text>
</comment>
<dbReference type="InterPro" id="IPR050134">
    <property type="entry name" value="NAD-dep_sirtuin_deacylases"/>
</dbReference>
<feature type="region of interest" description="Disordered" evidence="17">
    <location>
        <begin position="595"/>
        <end position="626"/>
    </location>
</feature>
<keyword evidence="6 15" id="KW-0862">Zinc</keyword>
<dbReference type="FunFam" id="2.20.28.200:FF:000002">
    <property type="entry name" value="NAD-dependent deacetylase sirtuin-7"/>
    <property type="match status" value="1"/>
</dbReference>
<dbReference type="EMBL" id="JARGDH010000001">
    <property type="protein sequence ID" value="KAL0278623.1"/>
    <property type="molecule type" value="Genomic_DNA"/>
</dbReference>
<keyword evidence="7" id="KW-0520">NAD</keyword>